<dbReference type="InterPro" id="IPR001926">
    <property type="entry name" value="TrpB-like_PALP"/>
</dbReference>
<dbReference type="GO" id="GO:0009097">
    <property type="term" value="P:isoleucine biosynthetic process"/>
    <property type="evidence" value="ECO:0007669"/>
    <property type="project" value="TreeGrafter"/>
</dbReference>
<keyword evidence="3" id="KW-0456">Lyase</keyword>
<gene>
    <name evidence="5" type="ORF">BHK69_10495</name>
</gene>
<dbReference type="InterPro" id="IPR036052">
    <property type="entry name" value="TrpB-like_PALP_sf"/>
</dbReference>
<dbReference type="PANTHER" id="PTHR48078">
    <property type="entry name" value="THREONINE DEHYDRATASE, MITOCHONDRIAL-RELATED"/>
    <property type="match status" value="1"/>
</dbReference>
<organism evidence="5 6">
    <name type="scientific">Bosea vaviloviae</name>
    <dbReference type="NCBI Taxonomy" id="1526658"/>
    <lineage>
        <taxon>Bacteria</taxon>
        <taxon>Pseudomonadati</taxon>
        <taxon>Pseudomonadota</taxon>
        <taxon>Alphaproteobacteria</taxon>
        <taxon>Hyphomicrobiales</taxon>
        <taxon>Boseaceae</taxon>
        <taxon>Bosea</taxon>
    </lineage>
</organism>
<evidence type="ECO:0000313" key="6">
    <source>
        <dbReference type="Proteomes" id="UP000094969"/>
    </source>
</evidence>
<dbReference type="Proteomes" id="UP000094969">
    <property type="component" value="Chromosome"/>
</dbReference>
<dbReference type="Pfam" id="PF00291">
    <property type="entry name" value="PALP"/>
    <property type="match status" value="1"/>
</dbReference>
<dbReference type="GO" id="GO:0006567">
    <property type="term" value="P:L-threonine catabolic process"/>
    <property type="evidence" value="ECO:0007669"/>
    <property type="project" value="TreeGrafter"/>
</dbReference>
<keyword evidence="6" id="KW-1185">Reference proteome</keyword>
<dbReference type="InterPro" id="IPR050147">
    <property type="entry name" value="Ser/Thr_Dehydratase"/>
</dbReference>
<evidence type="ECO:0000256" key="2">
    <source>
        <dbReference type="ARBA" id="ARBA00022898"/>
    </source>
</evidence>
<dbReference type="AlphaFoldDB" id="A0A1D7U0D1"/>
<dbReference type="GO" id="GO:0003941">
    <property type="term" value="F:L-serine ammonia-lyase activity"/>
    <property type="evidence" value="ECO:0007669"/>
    <property type="project" value="TreeGrafter"/>
</dbReference>
<evidence type="ECO:0000256" key="3">
    <source>
        <dbReference type="ARBA" id="ARBA00023239"/>
    </source>
</evidence>
<protein>
    <recommendedName>
        <fullName evidence="4">Tryptophan synthase beta chain-like PALP domain-containing protein</fullName>
    </recommendedName>
</protein>
<dbReference type="KEGG" id="bvv:BHK69_10495"/>
<dbReference type="PANTHER" id="PTHR48078:SF6">
    <property type="entry name" value="L-THREONINE DEHYDRATASE CATABOLIC TDCB"/>
    <property type="match status" value="1"/>
</dbReference>
<evidence type="ECO:0000313" key="5">
    <source>
        <dbReference type="EMBL" id="AOO80832.1"/>
    </source>
</evidence>
<sequence>MPMNFDVTLADIQAAATRIAGKIRRTPTYHSAGLSARLGVETVVKVESLQLGGSFKVRGCFNKLMGMSEAELARGVVTVSGGNHAIAVSMVASAMGARALVLMPKDVAPLNIALTRSAGGEVELCEDAIEAFGKAADYAAQGMTNIHSFDDPAIIAGHGSLGLELASDASGRLDHVFISIGGGGFSAGVGAALKGLDPAVRIHGVETEGATTMTQALAAGKPVPLRPTSIARTLNAPFATERTMAAARQFLEDIVVVPDIEAVREIVWVLQNGRVLLEPAAACVVAAAVASKDKFKPGERVGLVLCGSNVALEDIAAWRTQFGV</sequence>
<evidence type="ECO:0000259" key="4">
    <source>
        <dbReference type="Pfam" id="PF00291"/>
    </source>
</evidence>
<dbReference type="GO" id="GO:0004794">
    <property type="term" value="F:threonine deaminase activity"/>
    <property type="evidence" value="ECO:0007669"/>
    <property type="project" value="TreeGrafter"/>
</dbReference>
<dbReference type="EMBL" id="CP017147">
    <property type="protein sequence ID" value="AOO80832.1"/>
    <property type="molecule type" value="Genomic_DNA"/>
</dbReference>
<dbReference type="STRING" id="1526658.BHK69_10495"/>
<dbReference type="GO" id="GO:0006565">
    <property type="term" value="P:L-serine catabolic process"/>
    <property type="evidence" value="ECO:0007669"/>
    <property type="project" value="TreeGrafter"/>
</dbReference>
<dbReference type="SUPFAM" id="SSF53686">
    <property type="entry name" value="Tryptophan synthase beta subunit-like PLP-dependent enzymes"/>
    <property type="match status" value="1"/>
</dbReference>
<name>A0A1D7U0D1_9HYPH</name>
<proteinExistence type="predicted"/>
<dbReference type="Gene3D" id="3.40.50.1100">
    <property type="match status" value="2"/>
</dbReference>
<reference evidence="5 6" key="1">
    <citation type="journal article" date="2015" name="Antonie Van Leeuwenhoek">
        <title>Bosea vaviloviae sp. nov., a new species of slow-growing rhizobia isolated from nodules of the relict species Vavilovia formosa (Stev.) Fed.</title>
        <authorList>
            <person name="Safronova V.I."/>
            <person name="Kuznetsova I.G."/>
            <person name="Sazanova A.L."/>
            <person name="Kimeklis A.K."/>
            <person name="Belimov A.A."/>
            <person name="Andronov E.E."/>
            <person name="Pinaev A.G."/>
            <person name="Chizhevskaya E.P."/>
            <person name="Pukhaev A.R."/>
            <person name="Popov K.P."/>
            <person name="Willems A."/>
            <person name="Tikhonovich I.A."/>
        </authorList>
    </citation>
    <scope>NUCLEOTIDE SEQUENCE [LARGE SCALE GENOMIC DNA]</scope>
    <source>
        <strain evidence="5 6">Vaf18</strain>
    </source>
</reference>
<comment type="cofactor">
    <cofactor evidence="1">
        <name>pyridoxal 5'-phosphate</name>
        <dbReference type="ChEBI" id="CHEBI:597326"/>
    </cofactor>
</comment>
<keyword evidence="2" id="KW-0663">Pyridoxal phosphate</keyword>
<accession>A0A1D7U0D1</accession>
<feature type="domain" description="Tryptophan synthase beta chain-like PALP" evidence="4">
    <location>
        <begin position="21"/>
        <end position="307"/>
    </location>
</feature>
<evidence type="ECO:0000256" key="1">
    <source>
        <dbReference type="ARBA" id="ARBA00001933"/>
    </source>
</evidence>